<comment type="caution">
    <text evidence="10">The sequence shown here is derived from an EMBL/GenBank/DDBJ whole genome shotgun (WGS) entry which is preliminary data.</text>
</comment>
<dbReference type="InterPro" id="IPR018035">
    <property type="entry name" value="Flagellar_FliH/T3SS_HrpE"/>
</dbReference>
<evidence type="ECO:0000256" key="6">
    <source>
        <dbReference type="ARBA" id="ARBA00023225"/>
    </source>
</evidence>
<dbReference type="Proteomes" id="UP000220106">
    <property type="component" value="Unassembled WGS sequence"/>
</dbReference>
<dbReference type="GO" id="GO:0015031">
    <property type="term" value="P:protein transport"/>
    <property type="evidence" value="ECO:0007669"/>
    <property type="project" value="UniProtKB-KW"/>
</dbReference>
<protein>
    <recommendedName>
        <fullName evidence="7">Flagellar assembly protein FliH</fullName>
    </recommendedName>
</protein>
<evidence type="ECO:0000259" key="9">
    <source>
        <dbReference type="Pfam" id="PF02108"/>
    </source>
</evidence>
<evidence type="ECO:0000256" key="4">
    <source>
        <dbReference type="ARBA" id="ARBA00022795"/>
    </source>
</evidence>
<name>A0AAX0S6Z5_9BACI</name>
<comment type="similarity">
    <text evidence="2">Belongs to the FliH family.</text>
</comment>
<evidence type="ECO:0000256" key="2">
    <source>
        <dbReference type="ARBA" id="ARBA00006602"/>
    </source>
</evidence>
<keyword evidence="10" id="KW-0969">Cilium</keyword>
<dbReference type="GO" id="GO:0044781">
    <property type="term" value="P:bacterial-type flagellum organization"/>
    <property type="evidence" value="ECO:0007669"/>
    <property type="project" value="UniProtKB-KW"/>
</dbReference>
<organism evidence="10 11">
    <name type="scientific">Peribacillus butanolivorans</name>
    <dbReference type="NCBI Taxonomy" id="421767"/>
    <lineage>
        <taxon>Bacteria</taxon>
        <taxon>Bacillati</taxon>
        <taxon>Bacillota</taxon>
        <taxon>Bacilli</taxon>
        <taxon>Bacillales</taxon>
        <taxon>Bacillaceae</taxon>
        <taxon>Peribacillus</taxon>
    </lineage>
</organism>
<evidence type="ECO:0000256" key="8">
    <source>
        <dbReference type="SAM" id="Coils"/>
    </source>
</evidence>
<keyword evidence="4" id="KW-1005">Bacterial flagellum biogenesis</keyword>
<evidence type="ECO:0000256" key="1">
    <source>
        <dbReference type="ARBA" id="ARBA00003041"/>
    </source>
</evidence>
<dbReference type="EMBL" id="NUEQ01000013">
    <property type="protein sequence ID" value="PEJ35069.1"/>
    <property type="molecule type" value="Genomic_DNA"/>
</dbReference>
<feature type="coiled-coil region" evidence="8">
    <location>
        <begin position="51"/>
        <end position="86"/>
    </location>
</feature>
<sequence>MILLSRIIKSHQANQEKSNKITIKIRCLDSLETESEDEGQIVHHFQSDEFLNQAKQEAESLLIEAKQKAKAVADEVQQAREHWEKQEKMMYIEQAQKEGYQQGIEDGIQKGYNEVAGEIAFAKKVVESSKKDYQQHIESSESVILDLAMKVAGKVIGLQLENDEESFLSIVKKAIKEVRDYREVQLHIHPIQYQSILTHKEELISIFPKDTELYIYPDDDLNESSCIIESENGRIDASVDSQLQEIKMKLTELLEGE</sequence>
<keyword evidence="8" id="KW-0175">Coiled coil</keyword>
<keyword evidence="10" id="KW-0966">Cell projection</keyword>
<dbReference type="AlphaFoldDB" id="A0AAX0S6Z5"/>
<dbReference type="PANTHER" id="PTHR34982:SF1">
    <property type="entry name" value="FLAGELLAR ASSEMBLY PROTEIN FLIH"/>
    <property type="match status" value="1"/>
</dbReference>
<evidence type="ECO:0000256" key="5">
    <source>
        <dbReference type="ARBA" id="ARBA00022927"/>
    </source>
</evidence>
<dbReference type="InterPro" id="IPR051472">
    <property type="entry name" value="T3SS_Stator/FliH"/>
</dbReference>
<keyword evidence="6" id="KW-1006">Bacterial flagellum protein export</keyword>
<evidence type="ECO:0000313" key="11">
    <source>
        <dbReference type="Proteomes" id="UP000220106"/>
    </source>
</evidence>
<dbReference type="Pfam" id="PF02108">
    <property type="entry name" value="FliH"/>
    <property type="match status" value="1"/>
</dbReference>
<dbReference type="PANTHER" id="PTHR34982">
    <property type="entry name" value="YOP PROTEINS TRANSLOCATION PROTEIN L"/>
    <property type="match status" value="1"/>
</dbReference>
<reference evidence="10 11" key="1">
    <citation type="submission" date="2017-09" db="EMBL/GenBank/DDBJ databases">
        <title>Large-scale bioinformatics analysis of Bacillus genomes uncovers conserved roles of natural products in bacterial physiology.</title>
        <authorList>
            <consortium name="Agbiome Team Llc"/>
            <person name="Bleich R.M."/>
            <person name="Kirk G.J."/>
            <person name="Santa Maria K.C."/>
            <person name="Allen S.E."/>
            <person name="Farag S."/>
            <person name="Shank E.A."/>
            <person name="Bowers A."/>
        </authorList>
    </citation>
    <scope>NUCLEOTIDE SEQUENCE [LARGE SCALE GENOMIC DNA]</scope>
    <source>
        <strain evidence="10 11">AFS003229</strain>
    </source>
</reference>
<evidence type="ECO:0000256" key="3">
    <source>
        <dbReference type="ARBA" id="ARBA00022448"/>
    </source>
</evidence>
<gene>
    <name evidence="10" type="primary">fliH</name>
    <name evidence="10" type="ORF">CN689_07060</name>
</gene>
<comment type="function">
    <text evidence="1">Needed for flagellar regrowth and assembly.</text>
</comment>
<keyword evidence="3" id="KW-0813">Transport</keyword>
<dbReference type="InterPro" id="IPR022524">
    <property type="entry name" value="FliH_Bacilli"/>
</dbReference>
<keyword evidence="10" id="KW-0282">Flagellum</keyword>
<proteinExistence type="inferred from homology"/>
<evidence type="ECO:0000313" key="10">
    <source>
        <dbReference type="EMBL" id="PEJ35069.1"/>
    </source>
</evidence>
<evidence type="ECO:0000256" key="7">
    <source>
        <dbReference type="NCBIfam" id="TIGR03825"/>
    </source>
</evidence>
<feature type="domain" description="Flagellar assembly protein FliH/Type III secretion system HrpE" evidence="9">
    <location>
        <begin position="123"/>
        <end position="246"/>
    </location>
</feature>
<keyword evidence="5" id="KW-0653">Protein transport</keyword>
<accession>A0AAX0S6Z5</accession>
<dbReference type="GO" id="GO:0005829">
    <property type="term" value="C:cytosol"/>
    <property type="evidence" value="ECO:0007669"/>
    <property type="project" value="TreeGrafter"/>
</dbReference>
<dbReference type="NCBIfam" id="TIGR03825">
    <property type="entry name" value="FliH_bacil"/>
    <property type="match status" value="1"/>
</dbReference>